<dbReference type="PANTHER" id="PTHR42755:SF1">
    <property type="entry name" value="3-DEOXY-D-MANNO-OCTULOSONIC ACID TRANSFERASE, MITOCHONDRIAL-RELATED"/>
    <property type="match status" value="1"/>
</dbReference>
<evidence type="ECO:0000256" key="8">
    <source>
        <dbReference type="RuleBase" id="RU365103"/>
    </source>
</evidence>
<dbReference type="InterPro" id="IPR038107">
    <property type="entry name" value="Glycos_transf_N_sf"/>
</dbReference>
<evidence type="ECO:0000256" key="5">
    <source>
        <dbReference type="ARBA" id="ARBA00031445"/>
    </source>
</evidence>
<sequence length="411" mass="46875">MFLLYNFFTHIAWGVLKFLAVFNPKIKLFVLGRSETFQLLRGKIAGGDKIIWMHVASLGEFEQGLPVIERLKIENPSHKILITFFSPSGFEVKKNTTAADIVAYLPMDSNRNVKKFLEITKPKLAIFVKYEIWPNYLRELKKRAVPTILISAIFRKKQVYFKWYGTFLRNALGAFSHFFLQDKGSKKLLKSIDITNTTVNGDTRLDRVSEILDRDNTLEFMTVFKNDTLCFVAGSTWPEDEKILVDYINSNQSPIKFVVAPHTIHPDKVLELKKRFTKKTALYSKLKAYNLKNCDILIIDSIGLLTKVYSYADMAYVGGAFSTGLHNTLEPAVFGIPVIIGPNYKGFKEAEELVMQKGILTITGARPFNRLMQKLVTDGKFRKLTGEINKKYIAGNKGASIQILEHIRRLL</sequence>
<dbReference type="GO" id="GO:0009244">
    <property type="term" value="P:lipopolysaccharide core region biosynthetic process"/>
    <property type="evidence" value="ECO:0007669"/>
    <property type="project" value="UniProtKB-UniRule"/>
</dbReference>
<reference evidence="10 11" key="1">
    <citation type="journal article" date="2006" name="Int. J. Syst. Evol. Microbiol.">
        <title>Costertonia aggregata gen. nov., sp. nov., a mesophilic marine bacterium of the family Flavobacteriaceae, isolated from a mature biofilm.</title>
        <authorList>
            <person name="Kwon K.K."/>
            <person name="Lee Y.K."/>
            <person name="Lee H.K."/>
        </authorList>
    </citation>
    <scope>NUCLEOTIDE SEQUENCE [LARGE SCALE GENOMIC DNA]</scope>
    <source>
        <strain evidence="10 11">KCCM 42265</strain>
    </source>
</reference>
<dbReference type="EMBL" id="CP058595">
    <property type="protein sequence ID" value="QLG44626.1"/>
    <property type="molecule type" value="Genomic_DNA"/>
</dbReference>
<comment type="pathway">
    <text evidence="1 8">Bacterial outer membrane biogenesis; LPS core biosynthesis.</text>
</comment>
<keyword evidence="8" id="KW-1003">Cell membrane</keyword>
<dbReference type="GO" id="GO:0005886">
    <property type="term" value="C:plasma membrane"/>
    <property type="evidence" value="ECO:0007669"/>
    <property type="project" value="UniProtKB-SubCell"/>
</dbReference>
<comment type="subcellular location">
    <subcellularLocation>
        <location evidence="8">Cell membrane</location>
    </subcellularLocation>
</comment>
<comment type="catalytic activity">
    <reaction evidence="6 8">
        <text>lipid IVA (E. coli) + CMP-3-deoxy-beta-D-manno-octulosonate = alpha-Kdo-(2-&gt;6)-lipid IVA (E. coli) + CMP + H(+)</text>
        <dbReference type="Rhea" id="RHEA:28066"/>
        <dbReference type="ChEBI" id="CHEBI:15378"/>
        <dbReference type="ChEBI" id="CHEBI:58603"/>
        <dbReference type="ChEBI" id="CHEBI:60364"/>
        <dbReference type="ChEBI" id="CHEBI:60377"/>
        <dbReference type="ChEBI" id="CHEBI:85987"/>
        <dbReference type="EC" id="2.4.99.12"/>
    </reaction>
</comment>
<accession>A0A7H9AME4</accession>
<keyword evidence="4 8" id="KW-0808">Transferase</keyword>
<dbReference type="Pfam" id="PF04413">
    <property type="entry name" value="Glycos_transf_N"/>
    <property type="match status" value="1"/>
</dbReference>
<evidence type="ECO:0000313" key="11">
    <source>
        <dbReference type="Proteomes" id="UP000509302"/>
    </source>
</evidence>
<dbReference type="KEGG" id="cagg:HYG79_04445"/>
<dbReference type="Gene3D" id="3.40.50.11720">
    <property type="entry name" value="3-Deoxy-D-manno-octulosonic-acid transferase, N-terminal domain"/>
    <property type="match status" value="1"/>
</dbReference>
<dbReference type="AlphaFoldDB" id="A0A7H9AME4"/>
<keyword evidence="11" id="KW-1185">Reference proteome</keyword>
<dbReference type="EC" id="2.4.99.12" evidence="2 8"/>
<dbReference type="Gene3D" id="3.40.50.2000">
    <property type="entry name" value="Glycogen Phosphorylase B"/>
    <property type="match status" value="1"/>
</dbReference>
<dbReference type="GO" id="GO:0043842">
    <property type="term" value="F:Kdo transferase activity"/>
    <property type="evidence" value="ECO:0007669"/>
    <property type="project" value="UniProtKB-EC"/>
</dbReference>
<dbReference type="PANTHER" id="PTHR42755">
    <property type="entry name" value="3-DEOXY-MANNO-OCTULOSONATE CYTIDYLYLTRANSFERASE"/>
    <property type="match status" value="1"/>
</dbReference>
<evidence type="ECO:0000256" key="3">
    <source>
        <dbReference type="ARBA" id="ARBA00019077"/>
    </source>
</evidence>
<evidence type="ECO:0000256" key="1">
    <source>
        <dbReference type="ARBA" id="ARBA00004713"/>
    </source>
</evidence>
<evidence type="ECO:0000259" key="9">
    <source>
        <dbReference type="Pfam" id="PF04413"/>
    </source>
</evidence>
<evidence type="ECO:0000256" key="6">
    <source>
        <dbReference type="ARBA" id="ARBA00049183"/>
    </source>
</evidence>
<protein>
    <recommendedName>
        <fullName evidence="3 8">3-deoxy-D-manno-octulosonic acid transferase</fullName>
        <shortName evidence="8">Kdo transferase</shortName>
        <ecNumber evidence="2 8">2.4.99.12</ecNumber>
    </recommendedName>
    <alternativeName>
        <fullName evidence="5 8">Lipid IV(A) 3-deoxy-D-manno-octulosonic acid transferase</fullName>
    </alternativeName>
</protein>
<comment type="similarity">
    <text evidence="8">Belongs to the glycosyltransferase group 1 family.</text>
</comment>
<evidence type="ECO:0000256" key="7">
    <source>
        <dbReference type="PIRSR" id="PIRSR639901-1"/>
    </source>
</evidence>
<comment type="function">
    <text evidence="8">Involved in lipopolysaccharide (LPS) biosynthesis. Catalyzes the transfer of 3-deoxy-D-manno-octulosonate (Kdo) residue(s) from CMP-Kdo to lipid IV(A), the tetraacyldisaccharide-1,4'-bisphosphate precursor of lipid A.</text>
</comment>
<keyword evidence="8" id="KW-0448">Lipopolysaccharide biosynthesis</keyword>
<dbReference type="InterPro" id="IPR007507">
    <property type="entry name" value="Glycos_transf_N"/>
</dbReference>
<feature type="domain" description="3-deoxy-D-manno-octulosonic-acid transferase N-terminal" evidence="9">
    <location>
        <begin position="45"/>
        <end position="206"/>
    </location>
</feature>
<dbReference type="SUPFAM" id="SSF53756">
    <property type="entry name" value="UDP-Glycosyltransferase/glycogen phosphorylase"/>
    <property type="match status" value="1"/>
</dbReference>
<proteinExistence type="inferred from homology"/>
<dbReference type="UniPathway" id="UPA00958"/>
<evidence type="ECO:0000256" key="4">
    <source>
        <dbReference type="ARBA" id="ARBA00022679"/>
    </source>
</evidence>
<name>A0A7H9AME4_9FLAO</name>
<feature type="active site" description="Proton acceptor" evidence="7">
    <location>
        <position position="60"/>
    </location>
</feature>
<dbReference type="InterPro" id="IPR039901">
    <property type="entry name" value="Kdotransferase"/>
</dbReference>
<evidence type="ECO:0000256" key="2">
    <source>
        <dbReference type="ARBA" id="ARBA00012621"/>
    </source>
</evidence>
<dbReference type="RefSeq" id="WP_179240960.1">
    <property type="nucleotide sequence ID" value="NZ_CP058595.1"/>
</dbReference>
<organism evidence="10 11">
    <name type="scientific">Costertonia aggregata</name>
    <dbReference type="NCBI Taxonomy" id="343403"/>
    <lineage>
        <taxon>Bacteria</taxon>
        <taxon>Pseudomonadati</taxon>
        <taxon>Bacteroidota</taxon>
        <taxon>Flavobacteriia</taxon>
        <taxon>Flavobacteriales</taxon>
        <taxon>Flavobacteriaceae</taxon>
        <taxon>Costertonia</taxon>
    </lineage>
</organism>
<dbReference type="Proteomes" id="UP000509302">
    <property type="component" value="Chromosome"/>
</dbReference>
<dbReference type="GO" id="GO:0009245">
    <property type="term" value="P:lipid A biosynthetic process"/>
    <property type="evidence" value="ECO:0007669"/>
    <property type="project" value="TreeGrafter"/>
</dbReference>
<keyword evidence="8" id="KW-0472">Membrane</keyword>
<gene>
    <name evidence="10" type="ORF">HYG79_04445</name>
</gene>
<evidence type="ECO:0000313" key="10">
    <source>
        <dbReference type="EMBL" id="QLG44626.1"/>
    </source>
</evidence>